<dbReference type="SUPFAM" id="SSF52058">
    <property type="entry name" value="L domain-like"/>
    <property type="match status" value="1"/>
</dbReference>
<keyword evidence="6" id="KW-0808">Transferase</keyword>
<evidence type="ECO:0000256" key="11">
    <source>
        <dbReference type="ARBA" id="ARBA00022777"/>
    </source>
</evidence>
<dbReference type="InterPro" id="IPR051809">
    <property type="entry name" value="Plant_receptor-like_S/T_kinase"/>
</dbReference>
<proteinExistence type="predicted"/>
<evidence type="ECO:0000256" key="10">
    <source>
        <dbReference type="ARBA" id="ARBA00022741"/>
    </source>
</evidence>
<comment type="caution">
    <text evidence="18">The sequence shown here is derived from an EMBL/GenBank/DDBJ whole genome shotgun (WGS) entry which is preliminary data.</text>
</comment>
<keyword evidence="3" id="KW-1003">Cell membrane</keyword>
<dbReference type="SUPFAM" id="SSF52047">
    <property type="entry name" value="RNI-like"/>
    <property type="match status" value="1"/>
</dbReference>
<evidence type="ECO:0000256" key="1">
    <source>
        <dbReference type="ARBA" id="ARBA00004162"/>
    </source>
</evidence>
<keyword evidence="15" id="KW-0325">Glycoprotein</keyword>
<protein>
    <recommendedName>
        <fullName evidence="2">non-specific serine/threonine protein kinase</fullName>
        <ecNumber evidence="2">2.7.11.1</ecNumber>
    </recommendedName>
</protein>
<dbReference type="GO" id="GO:0005886">
    <property type="term" value="C:plasma membrane"/>
    <property type="evidence" value="ECO:0007669"/>
    <property type="project" value="UniProtKB-SubCell"/>
</dbReference>
<evidence type="ECO:0000256" key="17">
    <source>
        <dbReference type="SAM" id="Phobius"/>
    </source>
</evidence>
<comment type="subcellular location">
    <subcellularLocation>
        <location evidence="1">Cell membrane</location>
        <topology evidence="1">Single-pass membrane protein</topology>
    </subcellularLocation>
</comment>
<keyword evidence="12 16" id="KW-0067">ATP-binding</keyword>
<dbReference type="PANTHER" id="PTHR27008">
    <property type="entry name" value="OS04G0122200 PROTEIN"/>
    <property type="match status" value="1"/>
</dbReference>
<dbReference type="GO" id="GO:0051707">
    <property type="term" value="P:response to other organism"/>
    <property type="evidence" value="ECO:0007669"/>
    <property type="project" value="UniProtKB-ARBA"/>
</dbReference>
<organism evidence="18 19">
    <name type="scientific">Escallonia herrerae</name>
    <dbReference type="NCBI Taxonomy" id="1293975"/>
    <lineage>
        <taxon>Eukaryota</taxon>
        <taxon>Viridiplantae</taxon>
        <taxon>Streptophyta</taxon>
        <taxon>Embryophyta</taxon>
        <taxon>Tracheophyta</taxon>
        <taxon>Spermatophyta</taxon>
        <taxon>Magnoliopsida</taxon>
        <taxon>eudicotyledons</taxon>
        <taxon>Gunneridae</taxon>
        <taxon>Pentapetalae</taxon>
        <taxon>asterids</taxon>
        <taxon>campanulids</taxon>
        <taxon>Escalloniales</taxon>
        <taxon>Escalloniaceae</taxon>
        <taxon>Escallonia</taxon>
    </lineage>
</organism>
<name>A0AA89B2D8_9ASTE</name>
<keyword evidence="19" id="KW-1185">Reference proteome</keyword>
<evidence type="ECO:0000256" key="14">
    <source>
        <dbReference type="ARBA" id="ARBA00023136"/>
    </source>
</evidence>
<dbReference type="Proteomes" id="UP001188597">
    <property type="component" value="Unassembled WGS sequence"/>
</dbReference>
<dbReference type="EMBL" id="JAVXUP010000872">
    <property type="protein sequence ID" value="KAK3019486.1"/>
    <property type="molecule type" value="Genomic_DNA"/>
</dbReference>
<evidence type="ECO:0000256" key="2">
    <source>
        <dbReference type="ARBA" id="ARBA00012513"/>
    </source>
</evidence>
<keyword evidence="7 17" id="KW-0812">Transmembrane</keyword>
<dbReference type="Gene3D" id="3.80.10.10">
    <property type="entry name" value="Ribonuclease Inhibitor"/>
    <property type="match status" value="3"/>
</dbReference>
<keyword evidence="11" id="KW-0418">Kinase</keyword>
<keyword evidence="5" id="KW-0433">Leucine-rich repeat</keyword>
<dbReference type="FunFam" id="3.80.10.10:FF:000288">
    <property type="entry name" value="LRR receptor-like serine/threonine-protein kinase EFR"/>
    <property type="match status" value="1"/>
</dbReference>
<evidence type="ECO:0000256" key="3">
    <source>
        <dbReference type="ARBA" id="ARBA00022475"/>
    </source>
</evidence>
<dbReference type="GO" id="GO:0006952">
    <property type="term" value="P:defense response"/>
    <property type="evidence" value="ECO:0007669"/>
    <property type="project" value="UniProtKB-ARBA"/>
</dbReference>
<evidence type="ECO:0000256" key="15">
    <source>
        <dbReference type="ARBA" id="ARBA00023180"/>
    </source>
</evidence>
<dbReference type="InterPro" id="IPR032675">
    <property type="entry name" value="LRR_dom_sf"/>
</dbReference>
<feature type="transmembrane region" description="Helical" evidence="17">
    <location>
        <begin position="485"/>
        <end position="509"/>
    </location>
</feature>
<evidence type="ECO:0000256" key="4">
    <source>
        <dbReference type="ARBA" id="ARBA00022527"/>
    </source>
</evidence>
<dbReference type="SMART" id="SM00369">
    <property type="entry name" value="LRR_TYP"/>
    <property type="match status" value="4"/>
</dbReference>
<keyword evidence="8" id="KW-0732">Signal</keyword>
<evidence type="ECO:0000256" key="5">
    <source>
        <dbReference type="ARBA" id="ARBA00022614"/>
    </source>
</evidence>
<dbReference type="EC" id="2.7.11.1" evidence="2"/>
<dbReference type="InterPro" id="IPR003591">
    <property type="entry name" value="Leu-rich_rpt_typical-subtyp"/>
</dbReference>
<dbReference type="GO" id="GO:0005524">
    <property type="term" value="F:ATP binding"/>
    <property type="evidence" value="ECO:0007669"/>
    <property type="project" value="UniProtKB-UniRule"/>
</dbReference>
<evidence type="ECO:0000256" key="16">
    <source>
        <dbReference type="PROSITE-ProRule" id="PRU10141"/>
    </source>
</evidence>
<dbReference type="Pfam" id="PF00560">
    <property type="entry name" value="LRR_1"/>
    <property type="match status" value="5"/>
</dbReference>
<dbReference type="PROSITE" id="PS00107">
    <property type="entry name" value="PROTEIN_KINASE_ATP"/>
    <property type="match status" value="1"/>
</dbReference>
<dbReference type="InterPro" id="IPR017441">
    <property type="entry name" value="Protein_kinase_ATP_BS"/>
</dbReference>
<dbReference type="SUPFAM" id="SSF56112">
    <property type="entry name" value="Protein kinase-like (PK-like)"/>
    <property type="match status" value="1"/>
</dbReference>
<keyword evidence="14 17" id="KW-0472">Membrane</keyword>
<dbReference type="AlphaFoldDB" id="A0AA89B2D8"/>
<evidence type="ECO:0000256" key="8">
    <source>
        <dbReference type="ARBA" id="ARBA00022729"/>
    </source>
</evidence>
<evidence type="ECO:0000256" key="13">
    <source>
        <dbReference type="ARBA" id="ARBA00022989"/>
    </source>
</evidence>
<feature type="binding site" evidence="16">
    <location>
        <position position="569"/>
    </location>
    <ligand>
        <name>ATP</name>
        <dbReference type="ChEBI" id="CHEBI:30616"/>
    </ligand>
</feature>
<gene>
    <name evidence="18" type="ORF">RJ639_004885</name>
</gene>
<sequence length="642" mass="69174">MAQTLMGFGFGVDHGCGPIPSALGNLSSIRTLALDNNNLEGGIPPELGQLFNLEVVDSSCNNLSGVVPPSLYNISSIKTFVQTLNRLHGSLPTDMGLTLPNLRTFLFGGNKFSGPFPPSIANATGLVQFEIASNYITGPVPMNLGSLQDLERLNLGANKLGTNKSNELSFLDSLVNCTHLSELIIGINGFGGVLPDSLVNLSTELTFLRLDSNYILGSMPLDIRNLVNLEYLSLGNNMFSGNIPESIGNLFKLTEVYLYGNYISGKLPSSIGNISELSILALEANMLEGRIPLSLGNCTKLLALDLQYNQLIGMIPEQIVGLSSLSQALYLNQNRLTGPLPLQVGNLKNLGSLSISGNRLTGAITSALGDCQVLEFLDMHDNLFEGTIPSSLEQLKGIRVLDLSRNMLSGQIPKFLSELPLVEFLNLSYNELDGEVPTEGVFKNVSAFSIVGNMKLCGGNQALQLPACPGNVTADKKRNHFPRTILPLATTLPVILLLACVLGIIYRLVKAKQQTNPASLRQDEHPKLSYAELHKATDGFSSTNLIGEGSYGIVYKGILAANDQIVAVKRDGFTNTKENMNCNVFGIEANTASLFQLGLQCSAESPKERMDVKDVTLELRKIRNEYVGAAGRKSQQGVTSEH</sequence>
<evidence type="ECO:0000256" key="6">
    <source>
        <dbReference type="ARBA" id="ARBA00022679"/>
    </source>
</evidence>
<dbReference type="InterPro" id="IPR011009">
    <property type="entry name" value="Kinase-like_dom_sf"/>
</dbReference>
<evidence type="ECO:0000313" key="19">
    <source>
        <dbReference type="Proteomes" id="UP001188597"/>
    </source>
</evidence>
<dbReference type="PANTHER" id="PTHR27008:SF592">
    <property type="entry name" value="LEUCINE-RICH REPEAT RECEPTOR-LIKE PROTEIN KINASE FAMILY PROTEIN-RELATED"/>
    <property type="match status" value="1"/>
</dbReference>
<dbReference type="GO" id="GO:0004674">
    <property type="term" value="F:protein serine/threonine kinase activity"/>
    <property type="evidence" value="ECO:0007669"/>
    <property type="project" value="UniProtKB-KW"/>
</dbReference>
<keyword evidence="10 16" id="KW-0547">Nucleotide-binding</keyword>
<dbReference type="FunFam" id="3.80.10.10:FF:001158">
    <property type="entry name" value="Leucine-rich repeat protein kinase family protein"/>
    <property type="match status" value="1"/>
</dbReference>
<accession>A0AA89B2D8</accession>
<dbReference type="Gene3D" id="3.30.200.20">
    <property type="entry name" value="Phosphorylase Kinase, domain 1"/>
    <property type="match status" value="1"/>
</dbReference>
<evidence type="ECO:0000313" key="18">
    <source>
        <dbReference type="EMBL" id="KAK3019486.1"/>
    </source>
</evidence>
<keyword evidence="9" id="KW-0677">Repeat</keyword>
<dbReference type="InterPro" id="IPR001611">
    <property type="entry name" value="Leu-rich_rpt"/>
</dbReference>
<reference evidence="18" key="1">
    <citation type="submission" date="2022-12" db="EMBL/GenBank/DDBJ databases">
        <title>Draft genome assemblies for two species of Escallonia (Escalloniales).</title>
        <authorList>
            <person name="Chanderbali A."/>
            <person name="Dervinis C."/>
            <person name="Anghel I."/>
            <person name="Soltis D."/>
            <person name="Soltis P."/>
            <person name="Zapata F."/>
        </authorList>
    </citation>
    <scope>NUCLEOTIDE SEQUENCE</scope>
    <source>
        <strain evidence="18">UCBG64.0493</strain>
        <tissue evidence="18">Leaf</tissue>
    </source>
</reference>
<evidence type="ECO:0000256" key="9">
    <source>
        <dbReference type="ARBA" id="ARBA00022737"/>
    </source>
</evidence>
<keyword evidence="13 17" id="KW-1133">Transmembrane helix</keyword>
<evidence type="ECO:0000256" key="12">
    <source>
        <dbReference type="ARBA" id="ARBA00022840"/>
    </source>
</evidence>
<keyword evidence="4" id="KW-0723">Serine/threonine-protein kinase</keyword>
<evidence type="ECO:0000256" key="7">
    <source>
        <dbReference type="ARBA" id="ARBA00022692"/>
    </source>
</evidence>